<accession>A0A834SDH5</accession>
<dbReference type="EMBL" id="JAAIUW010000133">
    <property type="protein sequence ID" value="KAF7800876.1"/>
    <property type="molecule type" value="Genomic_DNA"/>
</dbReference>
<name>A0A834SDH5_9FABA</name>
<sequence length="206" mass="22116">MGMTLSDLSRLSPNIITLSSSSPFKEGGLGESPENCHPTKRTPHERITLRRENIYRRDGPLPSNGSLSPRPRPTVARLAPQYPSSCKGCHHSIGLPFEWIGGVAGEWSSDKANTSRMDNPSKGQHIAKGRAVAIKWQPIRATTPNSREVSFCSPENPTPAAGKVAGDGGGGRPWLPVWWWSATGHGQAKNKLEAHTADVAGGMHGT</sequence>
<organism evidence="2 3">
    <name type="scientific">Senna tora</name>
    <dbReference type="NCBI Taxonomy" id="362788"/>
    <lineage>
        <taxon>Eukaryota</taxon>
        <taxon>Viridiplantae</taxon>
        <taxon>Streptophyta</taxon>
        <taxon>Embryophyta</taxon>
        <taxon>Tracheophyta</taxon>
        <taxon>Spermatophyta</taxon>
        <taxon>Magnoliopsida</taxon>
        <taxon>eudicotyledons</taxon>
        <taxon>Gunneridae</taxon>
        <taxon>Pentapetalae</taxon>
        <taxon>rosids</taxon>
        <taxon>fabids</taxon>
        <taxon>Fabales</taxon>
        <taxon>Fabaceae</taxon>
        <taxon>Caesalpinioideae</taxon>
        <taxon>Cassia clade</taxon>
        <taxon>Senna</taxon>
    </lineage>
</organism>
<comment type="caution">
    <text evidence="2">The sequence shown here is derived from an EMBL/GenBank/DDBJ whole genome shotgun (WGS) entry which is preliminary data.</text>
</comment>
<keyword evidence="3" id="KW-1185">Reference proteome</keyword>
<dbReference type="Proteomes" id="UP000634136">
    <property type="component" value="Unassembled WGS sequence"/>
</dbReference>
<evidence type="ECO:0000313" key="2">
    <source>
        <dbReference type="EMBL" id="KAF7800876.1"/>
    </source>
</evidence>
<evidence type="ECO:0000256" key="1">
    <source>
        <dbReference type="SAM" id="MobiDB-lite"/>
    </source>
</evidence>
<evidence type="ECO:0000313" key="3">
    <source>
        <dbReference type="Proteomes" id="UP000634136"/>
    </source>
</evidence>
<gene>
    <name evidence="2" type="ORF">G2W53_044625</name>
</gene>
<feature type="compositionally biased region" description="Basic and acidic residues" evidence="1">
    <location>
        <begin position="42"/>
        <end position="59"/>
    </location>
</feature>
<protein>
    <submittedName>
        <fullName evidence="2">Uncharacterized protein</fullName>
    </submittedName>
</protein>
<reference evidence="2" key="1">
    <citation type="submission" date="2020-09" db="EMBL/GenBank/DDBJ databases">
        <title>Genome-Enabled Discovery of Anthraquinone Biosynthesis in Senna tora.</title>
        <authorList>
            <person name="Kang S.-H."/>
            <person name="Pandey R.P."/>
            <person name="Lee C.-M."/>
            <person name="Sim J.-S."/>
            <person name="Jeong J.-T."/>
            <person name="Choi B.-S."/>
            <person name="Jung M."/>
            <person name="Ginzburg D."/>
            <person name="Zhao K."/>
            <person name="Won S.Y."/>
            <person name="Oh T.-J."/>
            <person name="Yu Y."/>
            <person name="Kim N.-H."/>
            <person name="Lee O.R."/>
            <person name="Lee T.-H."/>
            <person name="Bashyal P."/>
            <person name="Kim T.-S."/>
            <person name="Lee W.-H."/>
            <person name="Kawkins C."/>
            <person name="Kim C.-K."/>
            <person name="Kim J.S."/>
            <person name="Ahn B.O."/>
            <person name="Rhee S.Y."/>
            <person name="Sohng J.K."/>
        </authorList>
    </citation>
    <scope>NUCLEOTIDE SEQUENCE</scope>
    <source>
        <tissue evidence="2">Leaf</tissue>
    </source>
</reference>
<proteinExistence type="predicted"/>
<feature type="region of interest" description="Disordered" evidence="1">
    <location>
        <begin position="17"/>
        <end position="73"/>
    </location>
</feature>
<dbReference type="AlphaFoldDB" id="A0A834SDH5"/>